<evidence type="ECO:0000313" key="3">
    <source>
        <dbReference type="Proteomes" id="UP001203945"/>
    </source>
</evidence>
<evidence type="ECO:0000313" key="2">
    <source>
        <dbReference type="EMBL" id="MCQ0970671.1"/>
    </source>
</evidence>
<feature type="transmembrane region" description="Helical" evidence="1">
    <location>
        <begin position="13"/>
        <end position="31"/>
    </location>
</feature>
<name>A0ABT1MT19_9RHOB</name>
<keyword evidence="1" id="KW-0812">Transmembrane</keyword>
<keyword evidence="3" id="KW-1185">Reference proteome</keyword>
<dbReference type="EMBL" id="JAKZEU010000003">
    <property type="protein sequence ID" value="MCQ0970671.1"/>
    <property type="molecule type" value="Genomic_DNA"/>
</dbReference>
<proteinExistence type="predicted"/>
<keyword evidence="1" id="KW-1133">Transmembrane helix</keyword>
<organism evidence="2 3">
    <name type="scientific">Paracoccus albicereus</name>
    <dbReference type="NCBI Taxonomy" id="2922394"/>
    <lineage>
        <taxon>Bacteria</taxon>
        <taxon>Pseudomonadati</taxon>
        <taxon>Pseudomonadota</taxon>
        <taxon>Alphaproteobacteria</taxon>
        <taxon>Rhodobacterales</taxon>
        <taxon>Paracoccaceae</taxon>
        <taxon>Paracoccus</taxon>
    </lineage>
</organism>
<dbReference type="RefSeq" id="WP_255329689.1">
    <property type="nucleotide sequence ID" value="NZ_JAKZEU010000003.1"/>
</dbReference>
<comment type="caution">
    <text evidence="2">The sequence shown here is derived from an EMBL/GenBank/DDBJ whole genome shotgun (WGS) entry which is preliminary data.</text>
</comment>
<protein>
    <submittedName>
        <fullName evidence="2">Uncharacterized protein</fullName>
    </submittedName>
</protein>
<feature type="transmembrane region" description="Helical" evidence="1">
    <location>
        <begin position="38"/>
        <end position="58"/>
    </location>
</feature>
<accession>A0ABT1MT19</accession>
<keyword evidence="1" id="KW-0472">Membrane</keyword>
<dbReference type="Proteomes" id="UP001203945">
    <property type="component" value="Unassembled WGS sequence"/>
</dbReference>
<sequence>MDIVPTSLGDREIALVIFGTTLLSGLGLWLWSEARGDLRALAHVAALWLVVAAMAGIAGSPFPLIMLAGTALAITGIATLRWAEAHW</sequence>
<gene>
    <name evidence="2" type="ORF">MLD63_09565</name>
</gene>
<reference evidence="2 3" key="1">
    <citation type="submission" date="2022-03" db="EMBL/GenBank/DDBJ databases">
        <authorList>
            <person name="He Y."/>
        </authorList>
    </citation>
    <scope>NUCLEOTIDE SEQUENCE [LARGE SCALE GENOMIC DNA]</scope>
    <source>
        <strain evidence="2 3">TK19116</strain>
    </source>
</reference>
<evidence type="ECO:0000256" key="1">
    <source>
        <dbReference type="SAM" id="Phobius"/>
    </source>
</evidence>